<dbReference type="Proteomes" id="UP001152799">
    <property type="component" value="Chromosome 4"/>
</dbReference>
<feature type="signal peptide" evidence="1">
    <location>
        <begin position="1"/>
        <end position="18"/>
    </location>
</feature>
<reference evidence="2" key="1">
    <citation type="submission" date="2022-01" db="EMBL/GenBank/DDBJ databases">
        <authorList>
            <person name="King R."/>
        </authorList>
    </citation>
    <scope>NUCLEOTIDE SEQUENCE</scope>
</reference>
<evidence type="ECO:0000313" key="3">
    <source>
        <dbReference type="Proteomes" id="UP001152799"/>
    </source>
</evidence>
<dbReference type="AlphaFoldDB" id="A0A9N9QPN0"/>
<keyword evidence="3" id="KW-1185">Reference proteome</keyword>
<name>A0A9N9QPN0_9CUCU</name>
<organism evidence="2 3">
    <name type="scientific">Ceutorhynchus assimilis</name>
    <name type="common">cabbage seed weevil</name>
    <dbReference type="NCBI Taxonomy" id="467358"/>
    <lineage>
        <taxon>Eukaryota</taxon>
        <taxon>Metazoa</taxon>
        <taxon>Ecdysozoa</taxon>
        <taxon>Arthropoda</taxon>
        <taxon>Hexapoda</taxon>
        <taxon>Insecta</taxon>
        <taxon>Pterygota</taxon>
        <taxon>Neoptera</taxon>
        <taxon>Endopterygota</taxon>
        <taxon>Coleoptera</taxon>
        <taxon>Polyphaga</taxon>
        <taxon>Cucujiformia</taxon>
        <taxon>Curculionidae</taxon>
        <taxon>Ceutorhynchinae</taxon>
        <taxon>Ceutorhynchus</taxon>
    </lineage>
</organism>
<accession>A0A9N9QPN0</accession>
<sequence>MIKIGILCFLAVIILAAGEEYYKDPPRKVVYVEEPEQDYKIVRYEPNFRSYESRKPVQKKVYIVQPGEERKVYLRPSYEPKNKDVVVKILDRKH</sequence>
<feature type="chain" id="PRO_5040303983" evidence="1">
    <location>
        <begin position="19"/>
        <end position="94"/>
    </location>
</feature>
<protein>
    <submittedName>
        <fullName evidence="2">Uncharacterized protein</fullName>
    </submittedName>
</protein>
<evidence type="ECO:0000256" key="1">
    <source>
        <dbReference type="SAM" id="SignalP"/>
    </source>
</evidence>
<evidence type="ECO:0000313" key="2">
    <source>
        <dbReference type="EMBL" id="CAG9768318.1"/>
    </source>
</evidence>
<dbReference type="EMBL" id="OU892280">
    <property type="protein sequence ID" value="CAG9768318.1"/>
    <property type="molecule type" value="Genomic_DNA"/>
</dbReference>
<keyword evidence="1" id="KW-0732">Signal</keyword>
<gene>
    <name evidence="2" type="ORF">CEUTPL_LOCUS8863</name>
</gene>
<proteinExistence type="predicted"/>